<evidence type="ECO:0000256" key="2">
    <source>
        <dbReference type="PIRNR" id="PIRNR002070"/>
    </source>
</evidence>
<dbReference type="GO" id="GO:0006260">
    <property type="term" value="P:DNA replication"/>
    <property type="evidence" value="ECO:0007669"/>
    <property type="project" value="InterPro"/>
</dbReference>
<dbReference type="Gene3D" id="2.40.50.140">
    <property type="entry name" value="Nucleic acid-binding proteins"/>
    <property type="match status" value="1"/>
</dbReference>
<dbReference type="InterPro" id="IPR012340">
    <property type="entry name" value="NA-bd_OB-fold"/>
</dbReference>
<dbReference type="PIRSF" id="PIRSF002070">
    <property type="entry name" value="SSB"/>
    <property type="match status" value="1"/>
</dbReference>
<keyword evidence="1 2" id="KW-0238">DNA-binding</keyword>
<dbReference type="SUPFAM" id="SSF50249">
    <property type="entry name" value="Nucleic acid-binding proteins"/>
    <property type="match status" value="1"/>
</dbReference>
<protein>
    <recommendedName>
        <fullName evidence="2">Single-stranded DNA-binding protein</fullName>
    </recommendedName>
</protein>
<dbReference type="InterPro" id="IPR011344">
    <property type="entry name" value="ssDNA-bd"/>
</dbReference>
<dbReference type="HAMAP" id="MF_00984">
    <property type="entry name" value="SSB"/>
    <property type="match status" value="1"/>
</dbReference>
<dbReference type="EMBL" id="BK015343">
    <property type="protein sequence ID" value="DAE02197.1"/>
    <property type="molecule type" value="Genomic_DNA"/>
</dbReference>
<dbReference type="PANTHER" id="PTHR10302">
    <property type="entry name" value="SINGLE-STRANDED DNA-BINDING PROTEIN"/>
    <property type="match status" value="1"/>
</dbReference>
<name>A0A8S5P6F1_9CAUD</name>
<evidence type="ECO:0000256" key="3">
    <source>
        <dbReference type="SAM" id="MobiDB-lite"/>
    </source>
</evidence>
<dbReference type="PANTHER" id="PTHR10302:SF27">
    <property type="entry name" value="SINGLE-STRANDED DNA-BINDING PROTEIN"/>
    <property type="match status" value="1"/>
</dbReference>
<organism evidence="4">
    <name type="scientific">Myoviridae sp. ctiil21</name>
    <dbReference type="NCBI Taxonomy" id="2825153"/>
    <lineage>
        <taxon>Viruses</taxon>
        <taxon>Duplodnaviria</taxon>
        <taxon>Heunggongvirae</taxon>
        <taxon>Uroviricota</taxon>
        <taxon>Caudoviricetes</taxon>
    </lineage>
</organism>
<evidence type="ECO:0000256" key="1">
    <source>
        <dbReference type="ARBA" id="ARBA00023125"/>
    </source>
</evidence>
<accession>A0A8S5P6F1</accession>
<dbReference type="GO" id="GO:0009295">
    <property type="term" value="C:nucleoid"/>
    <property type="evidence" value="ECO:0007669"/>
    <property type="project" value="TreeGrafter"/>
</dbReference>
<dbReference type="InterPro" id="IPR000424">
    <property type="entry name" value="Primosome_PriB/ssb"/>
</dbReference>
<dbReference type="Pfam" id="PF00436">
    <property type="entry name" value="SSB"/>
    <property type="match status" value="1"/>
</dbReference>
<dbReference type="GO" id="GO:0003697">
    <property type="term" value="F:single-stranded DNA binding"/>
    <property type="evidence" value="ECO:0007669"/>
    <property type="project" value="InterPro"/>
</dbReference>
<proteinExistence type="inferred from homology"/>
<dbReference type="NCBIfam" id="TIGR00621">
    <property type="entry name" value="ssb"/>
    <property type="match status" value="1"/>
</dbReference>
<dbReference type="PROSITE" id="PS50935">
    <property type="entry name" value="SSB"/>
    <property type="match status" value="1"/>
</dbReference>
<evidence type="ECO:0000313" key="4">
    <source>
        <dbReference type="EMBL" id="DAE02197.1"/>
    </source>
</evidence>
<reference evidence="4" key="1">
    <citation type="journal article" date="2021" name="Proc. Natl. Acad. Sci. U.S.A.">
        <title>A Catalog of Tens of Thousands of Viruses from Human Metagenomes Reveals Hidden Associations with Chronic Diseases.</title>
        <authorList>
            <person name="Tisza M.J."/>
            <person name="Buck C.B."/>
        </authorList>
    </citation>
    <scope>NUCLEOTIDE SEQUENCE</scope>
    <source>
        <strain evidence="4">Ctiil21</strain>
    </source>
</reference>
<dbReference type="CDD" id="cd04496">
    <property type="entry name" value="SSB_OBF"/>
    <property type="match status" value="1"/>
</dbReference>
<sequence>MNHWTGIGRLTRDPEVRYTQSGKACARFTLAIDRRKSSDGNQQADFIPCVAWEKTAEVISQYTGKGRKIAVEGRIQTRSYDAKDGTKRYATEVVVQSMEFCDSKGNGTSPAAPPEQQGMFDGSRAVADSDIPF</sequence>
<feature type="region of interest" description="Disordered" evidence="3">
    <location>
        <begin position="103"/>
        <end position="133"/>
    </location>
</feature>